<protein>
    <submittedName>
        <fullName evidence="2">Vitamin K epoxide reductase family protein</fullName>
    </submittedName>
</protein>
<evidence type="ECO:0000313" key="2">
    <source>
        <dbReference type="EMBL" id="MFB9352658.1"/>
    </source>
</evidence>
<dbReference type="InterPro" id="IPR012932">
    <property type="entry name" value="VKOR"/>
</dbReference>
<dbReference type="EMBL" id="JBHMDI010000205">
    <property type="protein sequence ID" value="MFB9352658.1"/>
    <property type="molecule type" value="Genomic_DNA"/>
</dbReference>
<evidence type="ECO:0000313" key="3">
    <source>
        <dbReference type="Proteomes" id="UP001589753"/>
    </source>
</evidence>
<accession>A0ABV5LKF9</accession>
<dbReference type="Pfam" id="PF07884">
    <property type="entry name" value="VKOR"/>
    <property type="match status" value="1"/>
</dbReference>
<feature type="domain" description="Vitamin K epoxide reductase" evidence="1">
    <location>
        <begin position="3"/>
        <end position="77"/>
    </location>
</feature>
<dbReference type="Proteomes" id="UP001589753">
    <property type="component" value="Unassembled WGS sequence"/>
</dbReference>
<evidence type="ECO:0000259" key="1">
    <source>
        <dbReference type="Pfam" id="PF07884"/>
    </source>
</evidence>
<dbReference type="RefSeq" id="WP_380957468.1">
    <property type="nucleotide sequence ID" value="NZ_JBHMDI010000205.1"/>
</dbReference>
<organism evidence="2 3">
    <name type="scientific">Streptomyces heliomycini</name>
    <dbReference type="NCBI Taxonomy" id="284032"/>
    <lineage>
        <taxon>Bacteria</taxon>
        <taxon>Bacillati</taxon>
        <taxon>Actinomycetota</taxon>
        <taxon>Actinomycetes</taxon>
        <taxon>Kitasatosporales</taxon>
        <taxon>Streptomycetaceae</taxon>
        <taxon>Streptomyces</taxon>
    </lineage>
</organism>
<sequence length="82" mass="8289">PTGAVGRLVSPRLAIDDRRLPEDPGHVPSCDVGPVVGRGSAMASPRGNPLDFPDMLTGPGAFAAVAVLGVTVPTGARPHRAL</sequence>
<gene>
    <name evidence="2" type="ORF">ACFFUA_35555</name>
</gene>
<comment type="caution">
    <text evidence="2">The sequence shown here is derived from an EMBL/GenBank/DDBJ whole genome shotgun (WGS) entry which is preliminary data.</text>
</comment>
<proteinExistence type="predicted"/>
<feature type="non-terminal residue" evidence="2">
    <location>
        <position position="1"/>
    </location>
</feature>
<name>A0ABV5LKF9_9ACTN</name>
<keyword evidence="3" id="KW-1185">Reference proteome</keyword>
<reference evidence="2 3" key="1">
    <citation type="submission" date="2024-09" db="EMBL/GenBank/DDBJ databases">
        <authorList>
            <person name="Sun Q."/>
            <person name="Mori K."/>
        </authorList>
    </citation>
    <scope>NUCLEOTIDE SEQUENCE [LARGE SCALE GENOMIC DNA]</scope>
    <source>
        <strain evidence="2 3">JCM 9767</strain>
    </source>
</reference>